<keyword evidence="2" id="KW-1185">Reference proteome</keyword>
<dbReference type="Proteomes" id="UP000838412">
    <property type="component" value="Chromosome 12"/>
</dbReference>
<evidence type="ECO:0000313" key="1">
    <source>
        <dbReference type="EMBL" id="CAH1242541.1"/>
    </source>
</evidence>
<gene>
    <name evidence="1" type="primary">Hypp6820</name>
    <name evidence="1" type="ORF">BLAG_LOCUS5830</name>
</gene>
<protein>
    <submittedName>
        <fullName evidence="1">Hypp6820 protein</fullName>
    </submittedName>
</protein>
<dbReference type="AlphaFoldDB" id="A0A8J9YVH4"/>
<proteinExistence type="predicted"/>
<reference evidence="1" key="1">
    <citation type="submission" date="2022-01" db="EMBL/GenBank/DDBJ databases">
        <authorList>
            <person name="Braso-Vives M."/>
        </authorList>
    </citation>
    <scope>NUCLEOTIDE SEQUENCE</scope>
</reference>
<organism evidence="1 2">
    <name type="scientific">Branchiostoma lanceolatum</name>
    <name type="common">Common lancelet</name>
    <name type="synonym">Amphioxus lanceolatum</name>
    <dbReference type="NCBI Taxonomy" id="7740"/>
    <lineage>
        <taxon>Eukaryota</taxon>
        <taxon>Metazoa</taxon>
        <taxon>Chordata</taxon>
        <taxon>Cephalochordata</taxon>
        <taxon>Leptocardii</taxon>
        <taxon>Amphioxiformes</taxon>
        <taxon>Branchiostomatidae</taxon>
        <taxon>Branchiostoma</taxon>
    </lineage>
</organism>
<name>A0A8J9YVH4_BRALA</name>
<accession>A0A8J9YVH4</accession>
<evidence type="ECO:0000313" key="2">
    <source>
        <dbReference type="Proteomes" id="UP000838412"/>
    </source>
</evidence>
<sequence>MKKKANLLEQRRGQDRVIQRLALQEERCRPYPELHTLLRNDYPTRQNAAYFAPTPMGRVLPRSGSHLWAEDYHIIARPYLPFSAPAPRRPLNLQTAVSRLQSEVAAFEEQIEENRQCRQQLQALGGERHHPTLWQLFRE</sequence>
<dbReference type="EMBL" id="OV696697">
    <property type="protein sequence ID" value="CAH1242541.1"/>
    <property type="molecule type" value="Genomic_DNA"/>
</dbReference>